<dbReference type="AlphaFoldDB" id="A0A139XBD7"/>
<evidence type="ECO:0000256" key="1">
    <source>
        <dbReference type="ARBA" id="ARBA00000085"/>
    </source>
</evidence>
<dbReference type="PROSITE" id="PS50112">
    <property type="entry name" value="PAS"/>
    <property type="match status" value="1"/>
</dbReference>
<gene>
    <name evidence="12" type="ORF">WA1_18285</name>
</gene>
<dbReference type="InterPro" id="IPR036890">
    <property type="entry name" value="HATPase_C_sf"/>
</dbReference>
<dbReference type="InterPro" id="IPR011006">
    <property type="entry name" value="CheY-like_superfamily"/>
</dbReference>
<dbReference type="NCBIfam" id="TIGR00229">
    <property type="entry name" value="sensory_box"/>
    <property type="match status" value="1"/>
</dbReference>
<evidence type="ECO:0000259" key="11">
    <source>
        <dbReference type="PROSITE" id="PS50112"/>
    </source>
</evidence>
<dbReference type="Gene3D" id="3.30.565.10">
    <property type="entry name" value="Histidine kinase-like ATPase, C-terminal domain"/>
    <property type="match status" value="1"/>
</dbReference>
<dbReference type="FunFam" id="3.30.565.10:FF:000010">
    <property type="entry name" value="Sensor histidine kinase RcsC"/>
    <property type="match status" value="1"/>
</dbReference>
<dbReference type="InterPro" id="IPR003594">
    <property type="entry name" value="HATPase_dom"/>
</dbReference>
<dbReference type="Pfam" id="PF02518">
    <property type="entry name" value="HATPase_c"/>
    <property type="match status" value="1"/>
</dbReference>
<evidence type="ECO:0000259" key="9">
    <source>
        <dbReference type="PROSITE" id="PS50109"/>
    </source>
</evidence>
<comment type="similarity">
    <text evidence="2">In the N-terminal section; belongs to the phytochrome family.</text>
</comment>
<feature type="domain" description="Histidine kinase" evidence="9">
    <location>
        <begin position="192"/>
        <end position="424"/>
    </location>
</feature>
<dbReference type="Gene3D" id="1.10.287.130">
    <property type="match status" value="1"/>
</dbReference>
<dbReference type="InterPro" id="IPR000014">
    <property type="entry name" value="PAS"/>
</dbReference>
<dbReference type="InterPro" id="IPR035965">
    <property type="entry name" value="PAS-like_dom_sf"/>
</dbReference>
<dbReference type="GO" id="GO:0000155">
    <property type="term" value="F:phosphorelay sensor kinase activity"/>
    <property type="evidence" value="ECO:0007669"/>
    <property type="project" value="InterPro"/>
</dbReference>
<dbReference type="SMART" id="SM00448">
    <property type="entry name" value="REC"/>
    <property type="match status" value="1"/>
</dbReference>
<dbReference type="InterPro" id="IPR003661">
    <property type="entry name" value="HisK_dim/P_dom"/>
</dbReference>
<dbReference type="CDD" id="cd16922">
    <property type="entry name" value="HATPase_EvgS-ArcB-TorS-like"/>
    <property type="match status" value="1"/>
</dbReference>
<dbReference type="SUPFAM" id="SSF55785">
    <property type="entry name" value="PYP-like sensor domain (PAS domain)"/>
    <property type="match status" value="1"/>
</dbReference>
<keyword evidence="13" id="KW-1185">Reference proteome</keyword>
<dbReference type="SMART" id="SM00387">
    <property type="entry name" value="HATPase_c"/>
    <property type="match status" value="1"/>
</dbReference>
<dbReference type="STRING" id="128403.WA1_18285"/>
<dbReference type="PANTHER" id="PTHR43547:SF2">
    <property type="entry name" value="HYBRID SIGNAL TRANSDUCTION HISTIDINE KINASE C"/>
    <property type="match status" value="1"/>
</dbReference>
<organism evidence="12 13">
    <name type="scientific">Scytonema hofmannii PCC 7110</name>
    <dbReference type="NCBI Taxonomy" id="128403"/>
    <lineage>
        <taxon>Bacteria</taxon>
        <taxon>Bacillati</taxon>
        <taxon>Cyanobacteriota</taxon>
        <taxon>Cyanophyceae</taxon>
        <taxon>Nostocales</taxon>
        <taxon>Scytonemataceae</taxon>
        <taxon>Scytonema</taxon>
    </lineage>
</organism>
<dbReference type="SUPFAM" id="SSF47384">
    <property type="entry name" value="Homodimeric domain of signal transducing histidine kinase"/>
    <property type="match status" value="1"/>
</dbReference>
<keyword evidence="5 12" id="KW-0418">Kinase</keyword>
<accession>A0A139XBD7</accession>
<keyword evidence="6" id="KW-0902">Two-component regulatory system</keyword>
<dbReference type="SMART" id="SM00388">
    <property type="entry name" value="HisKA"/>
    <property type="match status" value="1"/>
</dbReference>
<dbReference type="SUPFAM" id="SSF55874">
    <property type="entry name" value="ATPase domain of HSP90 chaperone/DNA topoisomerase II/histidine kinase"/>
    <property type="match status" value="1"/>
</dbReference>
<dbReference type="PROSITE" id="PS50109">
    <property type="entry name" value="HIS_KIN"/>
    <property type="match status" value="1"/>
</dbReference>
<dbReference type="InterPro" id="IPR004358">
    <property type="entry name" value="Sig_transdc_His_kin-like_C"/>
</dbReference>
<feature type="modified residue" description="4-aspartylphosphate" evidence="8">
    <location>
        <position position="500"/>
    </location>
</feature>
<dbReference type="RefSeq" id="WP_017746381.1">
    <property type="nucleotide sequence ID" value="NZ_KQ976354.1"/>
</dbReference>
<dbReference type="CDD" id="cd00082">
    <property type="entry name" value="HisKA"/>
    <property type="match status" value="1"/>
</dbReference>
<evidence type="ECO:0000256" key="3">
    <source>
        <dbReference type="ARBA" id="ARBA00012438"/>
    </source>
</evidence>
<sequence>MVNQKQAKSLEDTFAGNSNMTEIMRTHSKLAELRQKKVARKHELYVETETVCVDIGSIFESITDALVAVDSQWCYIYVNSEAARLMQKNSEDLLGKEMWEVFPDTIGTKFEKEYKRSLIEQVVVNFEEFFPSYSMWLEVRANPFEQGLAIYFRDISQRKKDEQEYRQLLQRERAARAEAESANRIKDEFLAVLSHELRSPLNPILGWAKMLRTGKYDQVATHRALETIERNAKLQAQLIEDLLDVSRILRGKLVLNIYPVNLVTTIEAAIETVQLAAQAKAIQVHTFLDSNVGLISGDTNRLQQILWNLLSNAIKFTPNGGRVEVRLERVEEDKGEILNGSSLSSGYAQITITDNGKGINAEFLPHVFEYFRQENSSTTRKFGGLGLGLAIVRYLTEMHGGSVTAHSQGEGLGATFTVKLPLVSDSQYQPVDSEDFHSLHATLHSPLEGLRILVVDDEADIRELVAFILEEFGAEVCITKSASEALTVIEQSVPDLLVCDIGMPDVDGYMLMRQIRALPSEKGGQMLAVALTAYAGEYNQKQALASGFQMHLSKPVEPDKLVREISRICCPANTTEKFS</sequence>
<evidence type="ECO:0000256" key="5">
    <source>
        <dbReference type="ARBA" id="ARBA00022777"/>
    </source>
</evidence>
<dbReference type="PANTHER" id="PTHR43547">
    <property type="entry name" value="TWO-COMPONENT HISTIDINE KINASE"/>
    <property type="match status" value="1"/>
</dbReference>
<comment type="caution">
    <text evidence="12">The sequence shown here is derived from an EMBL/GenBank/DDBJ whole genome shotgun (WGS) entry which is preliminary data.</text>
</comment>
<evidence type="ECO:0000256" key="8">
    <source>
        <dbReference type="PROSITE-ProRule" id="PRU00169"/>
    </source>
</evidence>
<evidence type="ECO:0000256" key="2">
    <source>
        <dbReference type="ARBA" id="ARBA00006402"/>
    </source>
</evidence>
<reference evidence="12 13" key="1">
    <citation type="journal article" date="2013" name="Genome Biol. Evol.">
        <title>Genomes of Stigonematalean cyanobacteria (subsection V) and the evolution of oxygenic photosynthesis from prokaryotes to plastids.</title>
        <authorList>
            <person name="Dagan T."/>
            <person name="Roettger M."/>
            <person name="Stucken K."/>
            <person name="Landan G."/>
            <person name="Koch R."/>
            <person name="Major P."/>
            <person name="Gould S.B."/>
            <person name="Goremykin V.V."/>
            <person name="Rippka R."/>
            <person name="Tandeau de Marsac N."/>
            <person name="Gugger M."/>
            <person name="Lockhart P.J."/>
            <person name="Allen J.F."/>
            <person name="Brune I."/>
            <person name="Maus I."/>
            <person name="Puhler A."/>
            <person name="Martin W.F."/>
        </authorList>
    </citation>
    <scope>NUCLEOTIDE SEQUENCE [LARGE SCALE GENOMIC DNA]</scope>
    <source>
        <strain evidence="12 13">PCC 7110</strain>
    </source>
</reference>
<dbReference type="InterPro" id="IPR005467">
    <property type="entry name" value="His_kinase_dom"/>
</dbReference>
<dbReference type="Pfam" id="PF08448">
    <property type="entry name" value="PAS_4"/>
    <property type="match status" value="1"/>
</dbReference>
<evidence type="ECO:0000256" key="4">
    <source>
        <dbReference type="ARBA" id="ARBA00022553"/>
    </source>
</evidence>
<dbReference type="InterPro" id="IPR013656">
    <property type="entry name" value="PAS_4"/>
</dbReference>
<evidence type="ECO:0000313" key="13">
    <source>
        <dbReference type="Proteomes" id="UP000076925"/>
    </source>
</evidence>
<dbReference type="CDD" id="cd00130">
    <property type="entry name" value="PAS"/>
    <property type="match status" value="1"/>
</dbReference>
<evidence type="ECO:0000256" key="7">
    <source>
        <dbReference type="ARBA" id="ARBA00074306"/>
    </source>
</evidence>
<dbReference type="InterPro" id="IPR036097">
    <property type="entry name" value="HisK_dim/P_sf"/>
</dbReference>
<protein>
    <recommendedName>
        <fullName evidence="7">Circadian input-output histidine kinase CikA</fullName>
        <ecNumber evidence="3">2.7.13.3</ecNumber>
    </recommendedName>
</protein>
<dbReference type="SUPFAM" id="SSF52172">
    <property type="entry name" value="CheY-like"/>
    <property type="match status" value="1"/>
</dbReference>
<dbReference type="PROSITE" id="PS50110">
    <property type="entry name" value="RESPONSE_REGULATORY"/>
    <property type="match status" value="1"/>
</dbReference>
<dbReference type="SMART" id="SM00091">
    <property type="entry name" value="PAS"/>
    <property type="match status" value="1"/>
</dbReference>
<evidence type="ECO:0000313" key="12">
    <source>
        <dbReference type="EMBL" id="KYC41966.1"/>
    </source>
</evidence>
<dbReference type="EMBL" id="ANNX02000020">
    <property type="protein sequence ID" value="KYC41966.1"/>
    <property type="molecule type" value="Genomic_DNA"/>
</dbReference>
<name>A0A139XBD7_9CYAN</name>
<dbReference type="PRINTS" id="PR00344">
    <property type="entry name" value="BCTRLSENSOR"/>
</dbReference>
<dbReference type="OrthoDB" id="473540at2"/>
<keyword evidence="5 12" id="KW-0808">Transferase</keyword>
<dbReference type="Pfam" id="PF00072">
    <property type="entry name" value="Response_reg"/>
    <property type="match status" value="1"/>
</dbReference>
<dbReference type="Pfam" id="PF00512">
    <property type="entry name" value="HisKA"/>
    <property type="match status" value="1"/>
</dbReference>
<evidence type="ECO:0000256" key="6">
    <source>
        <dbReference type="ARBA" id="ARBA00023012"/>
    </source>
</evidence>
<feature type="domain" description="Response regulatory" evidence="10">
    <location>
        <begin position="451"/>
        <end position="569"/>
    </location>
</feature>
<proteinExistence type="inferred from homology"/>
<dbReference type="EC" id="2.7.13.3" evidence="3"/>
<keyword evidence="4 8" id="KW-0597">Phosphoprotein</keyword>
<dbReference type="Proteomes" id="UP000076925">
    <property type="component" value="Unassembled WGS sequence"/>
</dbReference>
<dbReference type="Gene3D" id="3.40.50.2300">
    <property type="match status" value="1"/>
</dbReference>
<dbReference type="InterPro" id="IPR001789">
    <property type="entry name" value="Sig_transdc_resp-reg_receiver"/>
</dbReference>
<dbReference type="Gene3D" id="3.30.450.20">
    <property type="entry name" value="PAS domain"/>
    <property type="match status" value="1"/>
</dbReference>
<feature type="domain" description="PAS" evidence="11">
    <location>
        <begin position="58"/>
        <end position="121"/>
    </location>
</feature>
<comment type="catalytic activity">
    <reaction evidence="1">
        <text>ATP + protein L-histidine = ADP + protein N-phospho-L-histidine.</text>
        <dbReference type="EC" id="2.7.13.3"/>
    </reaction>
</comment>
<dbReference type="CDD" id="cd17580">
    <property type="entry name" value="REC_2_DhkD-like"/>
    <property type="match status" value="1"/>
</dbReference>
<evidence type="ECO:0000259" key="10">
    <source>
        <dbReference type="PROSITE" id="PS50110"/>
    </source>
</evidence>